<reference evidence="3" key="1">
    <citation type="journal article" date="2017" name="Plant J.">
        <title>The pomegranate (Punica granatum L.) genome and the genomics of punicalagin biosynthesis.</title>
        <authorList>
            <person name="Qin G."/>
            <person name="Xu C."/>
            <person name="Ming R."/>
            <person name="Tang H."/>
            <person name="Guyot R."/>
            <person name="Kramer E.M."/>
            <person name="Hu Y."/>
            <person name="Yi X."/>
            <person name="Qi Y."/>
            <person name="Xu X."/>
            <person name="Gao Z."/>
            <person name="Pan H."/>
            <person name="Jian J."/>
            <person name="Tian Y."/>
            <person name="Yue Z."/>
            <person name="Xu Y."/>
        </authorList>
    </citation>
    <scope>NUCLEOTIDE SEQUENCE [LARGE SCALE GENOMIC DNA]</scope>
    <source>
        <strain evidence="3">cv. Dabenzi</strain>
    </source>
</reference>
<gene>
    <name evidence="2" type="ORF">CDL15_Pgr021609</name>
</gene>
<organism evidence="2 3">
    <name type="scientific">Punica granatum</name>
    <name type="common">Pomegranate</name>
    <dbReference type="NCBI Taxonomy" id="22663"/>
    <lineage>
        <taxon>Eukaryota</taxon>
        <taxon>Viridiplantae</taxon>
        <taxon>Streptophyta</taxon>
        <taxon>Embryophyta</taxon>
        <taxon>Tracheophyta</taxon>
        <taxon>Spermatophyta</taxon>
        <taxon>Magnoliopsida</taxon>
        <taxon>eudicotyledons</taxon>
        <taxon>Gunneridae</taxon>
        <taxon>Pentapetalae</taxon>
        <taxon>rosids</taxon>
        <taxon>malvids</taxon>
        <taxon>Myrtales</taxon>
        <taxon>Lythraceae</taxon>
        <taxon>Punica</taxon>
    </lineage>
</organism>
<dbReference type="Proteomes" id="UP000197138">
    <property type="component" value="Unassembled WGS sequence"/>
</dbReference>
<dbReference type="AlphaFoldDB" id="A0A218WRN2"/>
<evidence type="ECO:0000313" key="2">
    <source>
        <dbReference type="EMBL" id="OWM75445.1"/>
    </source>
</evidence>
<evidence type="ECO:0008006" key="4">
    <source>
        <dbReference type="Google" id="ProtNLM"/>
    </source>
</evidence>
<comment type="caution">
    <text evidence="2">The sequence shown here is derived from an EMBL/GenBank/DDBJ whole genome shotgun (WGS) entry which is preliminary data.</text>
</comment>
<evidence type="ECO:0000256" key="1">
    <source>
        <dbReference type="SAM" id="SignalP"/>
    </source>
</evidence>
<keyword evidence="1" id="KW-0732">Signal</keyword>
<accession>A0A218WRN2</accession>
<name>A0A218WRN2_PUNGR</name>
<dbReference type="PANTHER" id="PTHR36069">
    <property type="entry name" value="EXPRESSED PROTEIN-RELATED"/>
    <property type="match status" value="1"/>
</dbReference>
<feature type="chain" id="PRO_5012916947" description="FAS1 domain-containing protein" evidence="1">
    <location>
        <begin position="16"/>
        <end position="201"/>
    </location>
</feature>
<dbReference type="EMBL" id="MTKT01003240">
    <property type="protein sequence ID" value="OWM75445.1"/>
    <property type="molecule type" value="Genomic_DNA"/>
</dbReference>
<sequence>MALWVLIFLPMVVLAESRHANAINQTELHKAMADMRARSYHGFVILLNILNTIPVSLQRSEKTTFLMLDDRALSGVSLTRNSLQDFILRHSIPSGLSLNELMRLPNGTLVPSGMPKRMISITNRRRTGLFVNNARIVTPNVCLSSVVRCHGISSEIRFKDAINSSSAQPLGIPNTKLRGSKTRKLTKSSAAANQHRITRFN</sequence>
<dbReference type="InterPro" id="IPR053339">
    <property type="entry name" value="FAS1_domain_protein"/>
</dbReference>
<dbReference type="PANTHER" id="PTHR36069:SF4">
    <property type="entry name" value="FASCICLIN-LIKE ARABINOGALACTAN FAMILY PROTEIN"/>
    <property type="match status" value="1"/>
</dbReference>
<proteinExistence type="predicted"/>
<evidence type="ECO:0000313" key="3">
    <source>
        <dbReference type="Proteomes" id="UP000197138"/>
    </source>
</evidence>
<feature type="signal peptide" evidence="1">
    <location>
        <begin position="1"/>
        <end position="15"/>
    </location>
</feature>
<protein>
    <recommendedName>
        <fullName evidence="4">FAS1 domain-containing protein</fullName>
    </recommendedName>
</protein>